<dbReference type="Pfam" id="PF12714">
    <property type="entry name" value="TILa"/>
    <property type="match status" value="5"/>
</dbReference>
<evidence type="ECO:0000313" key="7">
    <source>
        <dbReference type="Proteomes" id="UP001152622"/>
    </source>
</evidence>
<keyword evidence="2" id="KW-1015">Disulfide bond</keyword>
<dbReference type="OrthoDB" id="6236007at2759"/>
<keyword evidence="7" id="KW-1185">Reference proteome</keyword>
<dbReference type="PROSITE" id="PS51233">
    <property type="entry name" value="VWFD"/>
    <property type="match status" value="10"/>
</dbReference>
<evidence type="ECO:0000256" key="3">
    <source>
        <dbReference type="ARBA" id="ARBA00023180"/>
    </source>
</evidence>
<gene>
    <name evidence="6" type="ORF">SKAU_G00418270</name>
</gene>
<name>A0A9Q1E643_SYNKA</name>
<dbReference type="InterPro" id="IPR025615">
    <property type="entry name" value="TILa_dom"/>
</dbReference>
<evidence type="ECO:0000313" key="6">
    <source>
        <dbReference type="EMBL" id="KAJ8332931.1"/>
    </source>
</evidence>
<dbReference type="PANTHER" id="PTHR11339:SF244">
    <property type="entry name" value="IGGFC-BINDING PROTEIN"/>
    <property type="match status" value="1"/>
</dbReference>
<feature type="domain" description="VWFD" evidence="5">
    <location>
        <begin position="1215"/>
        <end position="1387"/>
    </location>
</feature>
<keyword evidence="4" id="KW-0732">Signal</keyword>
<dbReference type="Pfam" id="PF08742">
    <property type="entry name" value="C8"/>
    <property type="match status" value="9"/>
</dbReference>
<feature type="signal peptide" evidence="4">
    <location>
        <begin position="1"/>
        <end position="21"/>
    </location>
</feature>
<dbReference type="InterPro" id="IPR003645">
    <property type="entry name" value="Fol_N"/>
</dbReference>
<dbReference type="FunFam" id="2.10.25.10:FF:000055">
    <property type="entry name" value="alpha-tectorin isoform X1"/>
    <property type="match status" value="3"/>
</dbReference>
<sequence length="3700" mass="400609">MRMVMLRYLLMLCAAVHVGFAKDPCAEKHCDHDLICVVRDGLPVCLPNAKHCLVWGGSHCRTLDDRTFDLHGTCNYTFARAPCYGSNSSSLIDVQIARATATNATASFDRVLISVQSFSIILFKGPLQEVWVNGLKCRLPCYPSSTVRLFPSGSSVLLDTGLGLVLCYDWLFHVSVHLSQALASTACGLCSGSSRGSSPDNPALGGIDTVADRVEEVEFARSWKKGGDSSRCTDDCGSSCPLCVSTELKTSVLACSILQDPKGPFANCFKTVDPAPYVRACQTDLCTQKGDHELLCEALEAYVITCHVSGISVSSWRKLANCSLTCSANSHYATCVSMCPATCGDPDAPSRCLMGCAENCKCDEGFLLSGGECVPPSRCGCSHQGAYWLPNETFWAAKCQQRCTCDPTSRKVDCVPAQCEHDEKCALRDGAYSCHKGKRGLCVAQGDPHYTTFDGRKFDFDGNCMYLLAAHCPSTGSLLDFNIQVQNERRGDEGESFSKMIKVRLHGYEIKVSWELEDKILVNGLLLGLPTVLSRGKVKIYKTGLSLYVESDFGLTLTYNWNKRVTVALPRSYSGALCGICGNFNGDKNDDRVPPTVPDASSMPPWKTSEVVGCTDVVARKRPLCPEKSRLRLSKLDSCGILTAPKGPFQDCHEMVDPLSSFEDCVSDVCRNNFSQVVLCQILAGYVAACQDEGAEVHSWRSSKFCHLPCPANSKYALCSSPLPNVCAEPPSPHGAMCQEGCECVPGFSRSGEKCVPDSECGCLHDGVYHQSGEMFFSDDLCLNECTCKGRGLVECRSATCPAGTQCVVREGTRGCFLAPGSGRCSLTGELHFHTFDGLSFRFGGSCGYVLAETCNVSGAKDPSNAFSILFQRGQLHLHVYGTKITLASGQSGKVKVNGILWNLPAQLGQLRVLQHGLRTEVQTDTGLVLAYDLPSFVQVTVPRVYAGRLCGLCGDFDGKLINDLRLRGGGLTPDLEAFVASWKVLDVDCTDRTAVPTAVCSAKEAAQFRSEHCGRLSDPTGPFSECLPLVDPQPYLEDCVYDLCIFKEDRKKYCSHLQAYTLACHSAGAQIQTWRNQTFCPLICPANSKYSICVDACAVSCTNISHLACQLSRAEGCQCDPGFQRSVNRCVRPEKCGCFKDGRYYELDEVSWAQGCKKRCHCSTLRTFQCETAACPEGWECGLHNGATDCVKGAGSSLCGPGAPCASNSTYTLPSCWVLGGSHFKTFDGTVFDFQGNCTYTLAQKCGKGGLAPPFSIQIEKSQDRFSALKSVLVNVSEDHIVIKQGSTFIWVNDRQKLLPVRLPQVFIHQSGLFIVMNTTFGLSMMYNRAQYVQVGLPKNFPDVCGLCGDNNADGANDLRTPEGTVVDETAFGWSWRVADGDASCAADCADCSATEGELQLDVAEHDVTMHVFLWTESSPFQQCHVVVDPSAYSKLCALHRCVKQWDMAFLCQSLQSYTLACQAARVQIKGWRNSTFCSAHCPKNSHYELCGSACPAICGLPPSSSACSLPCLESCQCDEGFAHEGYLCVPTDSCGCIHQGSYHPRDQPFWADETCSERCVCKRPGEPASCGPSSCGPLAFCGLRDGERTCLPYQLVSCSLESGRHFRTFDGRTLDFQGSCAFRLAGVCASEAHLTPFEVQVQNAGDTNSALKVVVKVYGVTVEISSQNDGQVKVDSLRRNMPYTVSRGKVTVHVVGLRTLLLADFGLSVALYANDRLSVTLSNKYAGATCGLCGNYNGDPDDDVTGRAGRKALSPSELVRSWNTGGLPWCVEGCKGDCPTCTPKQREEYSGPTACGRLLDTKGPFRICHGKVKPRRFHDDCLSDLCSHGGIRSSLCRSLGNYVAACQEENMKIHGWRTPDFCDQPCLKGTVYELCPIIHNHTCEGSPTTNAALSPPGVCYENCVCRPGLLLSGALCVQPGNCGCVHQGQYLQAGKVFLTCKERCVCKAGGEVTCRPVFCTEDEDCRVHNGLLGCYPRIRVGRCSLAGRSHYSTFDGWGFHFPGTCNYTLSQSCAPLNASSSVVPFKVLLLNSESDKRRIGVEVYGLVLTLSPKHPNQVLVGGVLEPLPFSAGNLSVYRQGLYLAVRALNSVELTFDLRNHVVVGLPEVYNKGTCGLCGNYNGDPADDLWKPDSTVKPDVASKAPAAEGSGCSDECGDNCPLCVSLLPAYASDRQCGLMTAPAGAFSACHPLVDPASYYSNCMYDLCVSEGQSKLLCDGLQAYTEACREAGVQVLPWRNGTKCMFQCPKFSHYAPCVNACSAMCAEVRSVVECPAGCAEGCQCDTGFYYDGNGCVPREECGCFLEGRRYKPGEERLLKNCTLSCTCGPPVICKPHVCPDSHVCTVRDGVLTCHDSDPCKGTCRAHEKCAHKAGGPICDSPVLDLCWAWGGPHFRSFSGFDFDFDGTCTYMLAASSGGRDGLTAFTVTQKNERHRGSMSSSIRVIRVSVYGYMVTMHRLEKGAVRVNGLISLLPLSLMDKIRVDFWGELALLHTDFGLQVIYDWASLAIVALHPMYRNEVYGLCAYDHNHAAKSHGATASEWAKMHMVSDGDWLCCSDCRLPAASVTAEEEARSREQCTVLEDPTGPFALCNKQVVVGPFLQGCVNALSSSAGAKEVLAQALKSYYTVCQYHGFIFEVLRDLFLDEPDACGPHGKSSDCILPCRPSCDRFTSLACAKPCTPGCVCDKGYVYIERTCLPVADCGCFDSIGQHRQLNETFWSPGNCEDRCTCDPSSRTITCSRVPCAAGQRCQVFSGKRGCYPTNMVNCTLIGGLHFLTFNGYTFNFRDGHTYTLVKAPLNANGFVPFEVSIGNASGSSRLFHSLDLRVQVYEKDLVIAKDTPHRLTVHGLYRPLPYSFSSGQIVAYHSPSSITIQTDFGLQVALYRTGMITVVVPGWYSTVLRGMCGKPTDPKGELVMPSGNAKNLQEFADSYKTASAGGLSPPSVNRKPCGEEEQDFNDSHYCKVLRDEQGPFKECNGVLDPQLYFNGCLADTCAYAGHATALCNSIGHYVMACQAANLTVRQWRSDIFCGADCPVNSHYELCGPSCPDTCCNTVRSVPCTSLCQEGCQCDGGFLLSDDKCVPGPECGCQYKGQYYPRGTVVLGDSCQEKCHCGAGSKMVCSSASCGPQETCAVKEGIAKCVPAESGMCQVLGGFGYITFDDYALAHCGVCTYVLVQSSASILPHFKVLVSVERVENGHDDPLKAVVLILDKDEVEIFPRVLWKVRFNHEDFSLPMDVKNGAIKAYQDGGSSVLETDFGLQIRFATTLYVQVTLPAGYSGAISGLCGNYNGDAADDLKLHPKKATVSHTAFLKSSAEVVPGQHCALDCAENFDTCTVVSKTTANDSNPCDLLASTSGPFRRCRDTVAVGPYRDACVKARCATSRKQEALCLALEAYAAACHTKGIKVDAWREKSCRLECPDQSHASTCADSCSNTCPEMLTPGLCQRCSEGCQCNGSFVYNGNACVPFDQCGCVHHGRYITNEYYVEGCTKRCWCEQLGGAACEPTTCSSGQQCLLRDGAWGCHSDVGICQVLPNLTLKTLDGLELRLRRDVAFNLASLCDRESDRWFQLVIFQGRCEEDRAVNVLHLFLSGATVVIHNGGVYVNGDLVSLPISLSSGVSVSRVWAWPEGRITVRKGSGTEKQPDLELDVSTSGCVKVRPSSADSNKLCGACGNYNGLASDDLAEDTAWTMSVNSCGFGD</sequence>
<evidence type="ECO:0000259" key="5">
    <source>
        <dbReference type="PROSITE" id="PS51233"/>
    </source>
</evidence>
<feature type="domain" description="VWFD" evidence="5">
    <location>
        <begin position="1598"/>
        <end position="1773"/>
    </location>
</feature>
<feature type="domain" description="VWFD" evidence="5">
    <location>
        <begin position="2384"/>
        <end position="2579"/>
    </location>
</feature>
<dbReference type="Pfam" id="PF00094">
    <property type="entry name" value="VWD"/>
    <property type="match status" value="10"/>
</dbReference>
<keyword evidence="1" id="KW-0677">Repeat</keyword>
<feature type="domain" description="VWFD" evidence="5">
    <location>
        <begin position="3528"/>
        <end position="3700"/>
    </location>
</feature>
<dbReference type="GO" id="GO:0031012">
    <property type="term" value="C:extracellular matrix"/>
    <property type="evidence" value="ECO:0007669"/>
    <property type="project" value="TreeGrafter"/>
</dbReference>
<dbReference type="PANTHER" id="PTHR11339">
    <property type="entry name" value="EXTRACELLULAR MATRIX GLYCOPROTEIN RELATED"/>
    <property type="match status" value="1"/>
</dbReference>
<dbReference type="CDD" id="cd19941">
    <property type="entry name" value="TIL"/>
    <property type="match status" value="8"/>
</dbReference>
<dbReference type="SMART" id="SM00214">
    <property type="entry name" value="VWC"/>
    <property type="match status" value="4"/>
</dbReference>
<protein>
    <recommendedName>
        <fullName evidence="5">VWFD domain-containing protein</fullName>
    </recommendedName>
</protein>
<dbReference type="GO" id="GO:0005615">
    <property type="term" value="C:extracellular space"/>
    <property type="evidence" value="ECO:0007669"/>
    <property type="project" value="TreeGrafter"/>
</dbReference>
<dbReference type="InterPro" id="IPR002919">
    <property type="entry name" value="TIL_dom"/>
</dbReference>
<dbReference type="Proteomes" id="UP001152622">
    <property type="component" value="Chromosome 24"/>
</dbReference>
<dbReference type="InterPro" id="IPR050780">
    <property type="entry name" value="Mucin_vWF_Thrombospondin_sf"/>
</dbReference>
<feature type="domain" description="VWFD" evidence="5">
    <location>
        <begin position="50"/>
        <end position="233"/>
    </location>
</feature>
<dbReference type="SMART" id="SM00274">
    <property type="entry name" value="FOLN"/>
    <property type="match status" value="4"/>
</dbReference>
<dbReference type="SMART" id="SM00832">
    <property type="entry name" value="C8"/>
    <property type="match status" value="9"/>
</dbReference>
<feature type="domain" description="VWFD" evidence="5">
    <location>
        <begin position="1983"/>
        <end position="2154"/>
    </location>
</feature>
<feature type="domain" description="VWFD" evidence="5">
    <location>
        <begin position="823"/>
        <end position="991"/>
    </location>
</feature>
<accession>A0A9Q1E643</accession>
<dbReference type="EMBL" id="JAINUF010000024">
    <property type="protein sequence ID" value="KAJ8332931.1"/>
    <property type="molecule type" value="Genomic_DNA"/>
</dbReference>
<feature type="domain" description="VWFD" evidence="5">
    <location>
        <begin position="440"/>
        <end position="626"/>
    </location>
</feature>
<feature type="domain" description="VWFD" evidence="5">
    <location>
        <begin position="3147"/>
        <end position="3325"/>
    </location>
</feature>
<dbReference type="InterPro" id="IPR036084">
    <property type="entry name" value="Ser_inhib-like_sf"/>
</dbReference>
<comment type="caution">
    <text evidence="6">The sequence shown here is derived from an EMBL/GenBank/DDBJ whole genome shotgun (WGS) entry which is preliminary data.</text>
</comment>
<evidence type="ECO:0000256" key="2">
    <source>
        <dbReference type="ARBA" id="ARBA00023157"/>
    </source>
</evidence>
<dbReference type="SUPFAM" id="SSF57567">
    <property type="entry name" value="Serine protease inhibitors"/>
    <property type="match status" value="9"/>
</dbReference>
<dbReference type="InterPro" id="IPR001007">
    <property type="entry name" value="VWF_dom"/>
</dbReference>
<dbReference type="Pfam" id="PF01826">
    <property type="entry name" value="TIL"/>
    <property type="match status" value="8"/>
</dbReference>
<evidence type="ECO:0000256" key="1">
    <source>
        <dbReference type="ARBA" id="ARBA00022737"/>
    </source>
</evidence>
<dbReference type="SMART" id="SM00216">
    <property type="entry name" value="VWD"/>
    <property type="match status" value="10"/>
</dbReference>
<dbReference type="InterPro" id="IPR014853">
    <property type="entry name" value="VWF/SSPO/ZAN-like_Cys-rich_dom"/>
</dbReference>
<proteinExistence type="predicted"/>
<keyword evidence="3" id="KW-0325">Glycoprotein</keyword>
<organism evidence="6 7">
    <name type="scientific">Synaphobranchus kaupii</name>
    <name type="common">Kaup's arrowtooth eel</name>
    <dbReference type="NCBI Taxonomy" id="118154"/>
    <lineage>
        <taxon>Eukaryota</taxon>
        <taxon>Metazoa</taxon>
        <taxon>Chordata</taxon>
        <taxon>Craniata</taxon>
        <taxon>Vertebrata</taxon>
        <taxon>Euteleostomi</taxon>
        <taxon>Actinopterygii</taxon>
        <taxon>Neopterygii</taxon>
        <taxon>Teleostei</taxon>
        <taxon>Anguilliformes</taxon>
        <taxon>Synaphobranchidae</taxon>
        <taxon>Synaphobranchus</taxon>
    </lineage>
</organism>
<dbReference type="Gene3D" id="2.10.25.10">
    <property type="entry name" value="Laminin"/>
    <property type="match status" value="8"/>
</dbReference>
<feature type="domain" description="VWFD" evidence="5">
    <location>
        <begin position="2765"/>
        <end position="2942"/>
    </location>
</feature>
<dbReference type="SMART" id="SM00215">
    <property type="entry name" value="VWC_out"/>
    <property type="match status" value="6"/>
</dbReference>
<evidence type="ECO:0000256" key="4">
    <source>
        <dbReference type="SAM" id="SignalP"/>
    </source>
</evidence>
<dbReference type="InterPro" id="IPR001846">
    <property type="entry name" value="VWF_type-D"/>
</dbReference>
<reference evidence="6" key="1">
    <citation type="journal article" date="2023" name="Science">
        <title>Genome structures resolve the early diversification of teleost fishes.</title>
        <authorList>
            <person name="Parey E."/>
            <person name="Louis A."/>
            <person name="Montfort J."/>
            <person name="Bouchez O."/>
            <person name="Roques C."/>
            <person name="Iampietro C."/>
            <person name="Lluch J."/>
            <person name="Castinel A."/>
            <person name="Donnadieu C."/>
            <person name="Desvignes T."/>
            <person name="Floi Bucao C."/>
            <person name="Jouanno E."/>
            <person name="Wen M."/>
            <person name="Mejri S."/>
            <person name="Dirks R."/>
            <person name="Jansen H."/>
            <person name="Henkel C."/>
            <person name="Chen W.J."/>
            <person name="Zahm M."/>
            <person name="Cabau C."/>
            <person name="Klopp C."/>
            <person name="Thompson A.W."/>
            <person name="Robinson-Rechavi M."/>
            <person name="Braasch I."/>
            <person name="Lecointre G."/>
            <person name="Bobe J."/>
            <person name="Postlethwait J.H."/>
            <person name="Berthelot C."/>
            <person name="Roest Crollius H."/>
            <person name="Guiguen Y."/>
        </authorList>
    </citation>
    <scope>NUCLEOTIDE SEQUENCE</scope>
    <source>
        <strain evidence="6">WJC10195</strain>
    </source>
</reference>
<feature type="chain" id="PRO_5040192358" description="VWFD domain-containing protein" evidence="4">
    <location>
        <begin position="22"/>
        <end position="3700"/>
    </location>
</feature>